<name>A0A3P9QCP7_POERE</name>
<dbReference type="Pfam" id="PF00092">
    <property type="entry name" value="VWA"/>
    <property type="match status" value="1"/>
</dbReference>
<dbReference type="InterPro" id="IPR002035">
    <property type="entry name" value="VWF_A"/>
</dbReference>
<evidence type="ECO:0000256" key="4">
    <source>
        <dbReference type="ARBA" id="ARBA00022737"/>
    </source>
</evidence>
<proteinExistence type="predicted"/>
<sequence length="525" mass="58088">MTTEVFQYLMFYFSSPRRFRAKVLGQDKLEVSWKEPKGDFEGYKVIYVTRPGGQQKVLELAKQETKLVIKDYDPSKDYNFKISAVNGGKESKPLQGKHEGRNLKRTEILQRLCSQNGFMCKTPAIADIVILVDGSWSIGRINFRLVRAFLENLVTAFSVEFDKTRIGLAQYSGDPRIEWHLNAHTTKEAVIEAVKNLPYKGGNTLTGLALTFILENSFKVESGSRPGVPKIGILITDGKSQDDVIPPAQSLKDAGIELFAVGVKNADENELKAIASPPEETHVYNVADFSVMSDIVEGLTKTVCDRVEQLDKKIKGSTPRNLVTSEITARSFRVTWNHAPGLVEKYRVVYYPASGGQPEEKVVLGTENSVELTYLNSLTEYQVAVFAVYRSSASEALRGSATTLALPTVNNLELFDITHSTMRVRWKIAAGASGYMILYAPLTEQEAADEKEVKVGDSVNEVELEGLTPATEYTVTVYAMYGEEASDPMTSQQTTCKSPSASFSSFKKSLKILSTVRALSPVANY</sequence>
<protein>
    <submittedName>
        <fullName evidence="9">Collagen type XIV alpha 1 chain</fullName>
    </submittedName>
</protein>
<dbReference type="PRINTS" id="PR00453">
    <property type="entry name" value="VWFADOMAIN"/>
</dbReference>
<dbReference type="InterPro" id="IPR050525">
    <property type="entry name" value="ECM_Assembly_Org"/>
</dbReference>
<accession>A0A3P9QCP7</accession>
<dbReference type="Gene3D" id="2.60.40.10">
    <property type="entry name" value="Immunoglobulins"/>
    <property type="match status" value="3"/>
</dbReference>
<dbReference type="InterPro" id="IPR013783">
    <property type="entry name" value="Ig-like_fold"/>
</dbReference>
<dbReference type="AlphaFoldDB" id="A0A3P9QCP7"/>
<dbReference type="GO" id="GO:0005581">
    <property type="term" value="C:collagen trimer"/>
    <property type="evidence" value="ECO:0007669"/>
    <property type="project" value="UniProtKB-KW"/>
</dbReference>
<dbReference type="Bgee" id="ENSPREG00000021605">
    <property type="expression patterns" value="Expressed in caudal fin and 1 other cell type or tissue"/>
</dbReference>
<organism evidence="9 10">
    <name type="scientific">Poecilia reticulata</name>
    <name type="common">Guppy</name>
    <name type="synonym">Acanthophacelus reticulatus</name>
    <dbReference type="NCBI Taxonomy" id="8081"/>
    <lineage>
        <taxon>Eukaryota</taxon>
        <taxon>Metazoa</taxon>
        <taxon>Chordata</taxon>
        <taxon>Craniata</taxon>
        <taxon>Vertebrata</taxon>
        <taxon>Euteleostomi</taxon>
        <taxon>Actinopterygii</taxon>
        <taxon>Neopterygii</taxon>
        <taxon>Teleostei</taxon>
        <taxon>Neoteleostei</taxon>
        <taxon>Acanthomorphata</taxon>
        <taxon>Ovalentaria</taxon>
        <taxon>Atherinomorphae</taxon>
        <taxon>Cyprinodontiformes</taxon>
        <taxon>Poeciliidae</taxon>
        <taxon>Poeciliinae</taxon>
        <taxon>Poecilia</taxon>
    </lineage>
</organism>
<dbReference type="CDD" id="cd00063">
    <property type="entry name" value="FN3"/>
    <property type="match status" value="3"/>
</dbReference>
<dbReference type="GO" id="GO:0005615">
    <property type="term" value="C:extracellular space"/>
    <property type="evidence" value="ECO:0007669"/>
    <property type="project" value="TreeGrafter"/>
</dbReference>
<dbReference type="SUPFAM" id="SSF53300">
    <property type="entry name" value="vWA-like"/>
    <property type="match status" value="1"/>
</dbReference>
<dbReference type="CDD" id="cd01482">
    <property type="entry name" value="vWA_collagen_alphaI-XII-like"/>
    <property type="match status" value="1"/>
</dbReference>
<dbReference type="Ensembl" id="ENSPRET00000032297.1">
    <property type="protein sequence ID" value="ENSPREP00000031937.1"/>
    <property type="gene ID" value="ENSPREG00000021605.1"/>
</dbReference>
<reference evidence="10" key="1">
    <citation type="submission" date="2013-11" db="EMBL/GenBank/DDBJ databases">
        <title>The genomic landscape of the Guanapo guppy.</title>
        <authorList>
            <person name="Kuenstner A."/>
            <person name="Dreyer C."/>
        </authorList>
    </citation>
    <scope>NUCLEOTIDE SEQUENCE</scope>
    <source>
        <strain evidence="10">Guanapo</strain>
    </source>
</reference>
<keyword evidence="4" id="KW-0677">Repeat</keyword>
<dbReference type="InterPro" id="IPR036116">
    <property type="entry name" value="FN3_sf"/>
</dbReference>
<dbReference type="FunFam" id="3.40.50.410:FF:000001">
    <property type="entry name" value="Collagen, type XII, alpha 1"/>
    <property type="match status" value="1"/>
</dbReference>
<dbReference type="PANTHER" id="PTHR24020:SF15">
    <property type="entry name" value="COLLAGEN ALPHA-1(XIV) CHAIN"/>
    <property type="match status" value="1"/>
</dbReference>
<dbReference type="Proteomes" id="UP000242638">
    <property type="component" value="Unassembled WGS sequence"/>
</dbReference>
<evidence type="ECO:0000256" key="5">
    <source>
        <dbReference type="ARBA" id="ARBA00023119"/>
    </source>
</evidence>
<evidence type="ECO:0000256" key="6">
    <source>
        <dbReference type="ARBA" id="ARBA00023180"/>
    </source>
</evidence>
<dbReference type="InterPro" id="IPR036465">
    <property type="entry name" value="vWFA_dom_sf"/>
</dbReference>
<dbReference type="GeneTree" id="ENSGT00940000153769"/>
<dbReference type="Gene3D" id="3.40.50.410">
    <property type="entry name" value="von Willebrand factor, type A domain"/>
    <property type="match status" value="1"/>
</dbReference>
<dbReference type="PROSITE" id="PS50234">
    <property type="entry name" value="VWFA"/>
    <property type="match status" value="1"/>
</dbReference>
<dbReference type="FunFam" id="2.60.40.10:FF:000234">
    <property type="entry name" value="Collagen, type XII, alpha 1"/>
    <property type="match status" value="1"/>
</dbReference>
<feature type="domain" description="Fibronectin type-III" evidence="8">
    <location>
        <begin position="318"/>
        <end position="408"/>
    </location>
</feature>
<keyword evidence="2" id="KW-0964">Secreted</keyword>
<evidence type="ECO:0000313" key="10">
    <source>
        <dbReference type="Proteomes" id="UP000242638"/>
    </source>
</evidence>
<reference evidence="9" key="3">
    <citation type="submission" date="2025-09" db="UniProtKB">
        <authorList>
            <consortium name="Ensembl"/>
        </authorList>
    </citation>
    <scope>IDENTIFICATION</scope>
    <source>
        <strain evidence="9">Guanapo</strain>
    </source>
</reference>
<dbReference type="SUPFAM" id="SSF49265">
    <property type="entry name" value="Fibronectin type III"/>
    <property type="match status" value="2"/>
</dbReference>
<keyword evidence="10" id="KW-1185">Reference proteome</keyword>
<feature type="domain" description="Fibronectin type-III" evidence="8">
    <location>
        <begin position="409"/>
        <end position="499"/>
    </location>
</feature>
<keyword evidence="3" id="KW-0272">Extracellular matrix</keyword>
<dbReference type="PANTHER" id="PTHR24020">
    <property type="entry name" value="COLLAGEN ALPHA"/>
    <property type="match status" value="1"/>
</dbReference>
<evidence type="ECO:0000313" key="9">
    <source>
        <dbReference type="Ensembl" id="ENSPREP00000031937.1"/>
    </source>
</evidence>
<evidence type="ECO:0000256" key="3">
    <source>
        <dbReference type="ARBA" id="ARBA00022530"/>
    </source>
</evidence>
<evidence type="ECO:0000256" key="2">
    <source>
        <dbReference type="ARBA" id="ARBA00022525"/>
    </source>
</evidence>
<feature type="domain" description="VWFA" evidence="7">
    <location>
        <begin position="127"/>
        <end position="299"/>
    </location>
</feature>
<keyword evidence="6" id="KW-0325">Glycoprotein</keyword>
<dbReference type="PROSITE" id="PS50853">
    <property type="entry name" value="FN3"/>
    <property type="match status" value="3"/>
</dbReference>
<dbReference type="GO" id="GO:0005614">
    <property type="term" value="C:interstitial matrix"/>
    <property type="evidence" value="ECO:0007669"/>
    <property type="project" value="TreeGrafter"/>
</dbReference>
<evidence type="ECO:0000256" key="1">
    <source>
        <dbReference type="ARBA" id="ARBA00004498"/>
    </source>
</evidence>
<reference evidence="9" key="2">
    <citation type="submission" date="2025-08" db="UniProtKB">
        <authorList>
            <consortium name="Ensembl"/>
        </authorList>
    </citation>
    <scope>IDENTIFICATION</scope>
    <source>
        <strain evidence="9">Guanapo</strain>
    </source>
</reference>
<evidence type="ECO:0000259" key="8">
    <source>
        <dbReference type="PROSITE" id="PS50853"/>
    </source>
</evidence>
<evidence type="ECO:0000259" key="7">
    <source>
        <dbReference type="PROSITE" id="PS50234"/>
    </source>
</evidence>
<keyword evidence="5" id="KW-0176">Collagen</keyword>
<feature type="domain" description="Fibronectin type-III" evidence="8">
    <location>
        <begin position="15"/>
        <end position="106"/>
    </location>
</feature>
<dbReference type="SMART" id="SM00060">
    <property type="entry name" value="FN3"/>
    <property type="match status" value="3"/>
</dbReference>
<comment type="subcellular location">
    <subcellularLocation>
        <location evidence="1">Secreted</location>
        <location evidence="1">Extracellular space</location>
        <location evidence="1">Extracellular matrix</location>
    </subcellularLocation>
</comment>
<dbReference type="InterPro" id="IPR003961">
    <property type="entry name" value="FN3_dom"/>
</dbReference>
<dbReference type="SMART" id="SM00327">
    <property type="entry name" value="VWA"/>
    <property type="match status" value="1"/>
</dbReference>
<dbReference type="Pfam" id="PF00041">
    <property type="entry name" value="fn3"/>
    <property type="match status" value="3"/>
</dbReference>
<dbReference type="FunFam" id="2.60.40.10:FF:000480">
    <property type="entry name" value="Collagen, type XII, alpha 1"/>
    <property type="match status" value="1"/>
</dbReference>